<reference evidence="2" key="1">
    <citation type="submission" date="2022-10" db="EMBL/GenBank/DDBJ databases">
        <title>The complete genomes of actinobacterial strains from the NBC collection.</title>
        <authorList>
            <person name="Joergensen T.S."/>
            <person name="Alvarez Arevalo M."/>
            <person name="Sterndorff E.B."/>
            <person name="Faurdal D."/>
            <person name="Vuksanovic O."/>
            <person name="Mourched A.-S."/>
            <person name="Charusanti P."/>
            <person name="Shaw S."/>
            <person name="Blin K."/>
            <person name="Weber T."/>
        </authorList>
    </citation>
    <scope>NUCLEOTIDE SEQUENCE</scope>
    <source>
        <strain evidence="2">NBC_00148</strain>
    </source>
</reference>
<evidence type="ECO:0000256" key="1">
    <source>
        <dbReference type="SAM" id="MobiDB-lite"/>
    </source>
</evidence>
<feature type="region of interest" description="Disordered" evidence="1">
    <location>
        <begin position="278"/>
        <end position="297"/>
    </location>
</feature>
<dbReference type="AlphaFoldDB" id="A0AAU1LVP1"/>
<proteinExistence type="predicted"/>
<organism evidence="2">
    <name type="scientific">Streptomyces sp. NBC_00148</name>
    <dbReference type="NCBI Taxonomy" id="2903626"/>
    <lineage>
        <taxon>Bacteria</taxon>
        <taxon>Bacillati</taxon>
        <taxon>Actinomycetota</taxon>
        <taxon>Actinomycetes</taxon>
        <taxon>Kitasatosporales</taxon>
        <taxon>Streptomycetaceae</taxon>
        <taxon>Streptomyces</taxon>
    </lineage>
</organism>
<protein>
    <recommendedName>
        <fullName evidence="3">MarR family transcriptional regulator</fullName>
    </recommendedName>
</protein>
<feature type="compositionally biased region" description="Basic and acidic residues" evidence="1">
    <location>
        <begin position="29"/>
        <end position="43"/>
    </location>
</feature>
<feature type="region of interest" description="Disordered" evidence="1">
    <location>
        <begin position="1"/>
        <end position="43"/>
    </location>
</feature>
<sequence>MAVDQLSAAPLAPYVPPHPMANPGYGKRSAPDQRPRGERDFAHLPPREAAVAAYIDRLPDGSDVSVKTLARWLPYGQCALRTALNRLQAAGHLRRGRECVTTDDVMLWVTRTFFSRTARDDAWWAAFTRGDVPQEEPQRPTRSRAFVLLAALGRTAPALTLSAAECASLEPQVSEWFARGATEAELLHALTDGLPVPVHHAASLLRRRLADKLPPPRAAPERRTVLLSLECGECRAPGSPEALAGGLCGPCRGEALNAPTGPPGAVPTGGVQERMASVRAGLVPRSDRTAWSRGRRR</sequence>
<dbReference type="EMBL" id="CP108169">
    <property type="protein sequence ID" value="WTQ75176.1"/>
    <property type="molecule type" value="Genomic_DNA"/>
</dbReference>
<evidence type="ECO:0008006" key="3">
    <source>
        <dbReference type="Google" id="ProtNLM"/>
    </source>
</evidence>
<accession>A0AAU1LVP1</accession>
<name>A0AAU1LVP1_9ACTN</name>
<evidence type="ECO:0000313" key="2">
    <source>
        <dbReference type="EMBL" id="WTQ75176.1"/>
    </source>
</evidence>
<gene>
    <name evidence="2" type="ORF">OG222_19735</name>
</gene>